<gene>
    <name evidence="8" type="primary">LOC113709821</name>
</gene>
<protein>
    <submittedName>
        <fullName evidence="8">Protein INVOLVED IN DE NOVO 2-like</fullName>
    </submittedName>
</protein>
<dbReference type="CDD" id="cd12266">
    <property type="entry name" value="RRM_like_XS"/>
    <property type="match status" value="1"/>
</dbReference>
<accession>A0A6P6UCH0</accession>
<evidence type="ECO:0000256" key="2">
    <source>
        <dbReference type="ARBA" id="ARBA00023158"/>
    </source>
</evidence>
<evidence type="ECO:0000259" key="4">
    <source>
        <dbReference type="Pfam" id="PF03468"/>
    </source>
</evidence>
<dbReference type="InterPro" id="IPR038588">
    <property type="entry name" value="XS_domain_sf"/>
</dbReference>
<sequence length="632" mass="73442">MSLSEEETDLSESEVEDYSIQWYAKLKDGREKLQVSGEEYSCPFCPGKVHKYSLKDLYQHASGVSKGSTKRKMKDRGKHLGLVRYIDSDVDIKKPLAESIKKKADDPIASAGPSEKFVYPWMGIVANIPSEKRDGRYVGDSGSKLRDNFTLKGFNPLKVQPLWNWTGFSGYAIIEFNKDWPGFCNAMAFEKSFEAEHHGKRDYHEACDRGATLYGWIARADDYDSSTIIGEHLRKKADLKTIADVQEEEKQRTSMLVSNLANEIEVKNKHIKDIESKYNETIQSISNLMTQKDEMHRLYNEEMQKTQEAARVQLEKIFSEHETIALRLEVQKQKLIEREKELENREAYNERQKLELEKQMNAKATLEQKKADENLLKLAEEQKREKEKLHVQIIELEKKLDAKQALELEIERLRGAVQVMKHIGTGGDEEVDDKLVAIQVELREKEEELEDLEVRNQALIVKERKSNDELQEARKELVNCLMERTCQTSQTSIGVKRMGEMDDVPFKNAAKRMFRRKEIAVKAAELCSQWEDHLRDPNWHPFKIVKTDDSKGHKEVIDAEDEKLKKLKNEFGNEVYEAVTTALMELNEYNPSGRYVIPELWNCNQKRRATLKEGVAYIMEQWKCLKWKTKDH</sequence>
<keyword evidence="2" id="KW-0943">RNA-mediated gene silencing</keyword>
<evidence type="ECO:0000313" key="8">
    <source>
        <dbReference type="RefSeq" id="XP_071916316.1"/>
    </source>
</evidence>
<dbReference type="Proteomes" id="UP001652660">
    <property type="component" value="Chromosome 1e"/>
</dbReference>
<evidence type="ECO:0000313" key="7">
    <source>
        <dbReference type="Proteomes" id="UP001652660"/>
    </source>
</evidence>
<dbReference type="InterPro" id="IPR005379">
    <property type="entry name" value="FDM1-5/IDN2_XH"/>
</dbReference>
<evidence type="ECO:0000259" key="5">
    <source>
        <dbReference type="Pfam" id="PF03469"/>
    </source>
</evidence>
<feature type="domain" description="Zinc finger-XS" evidence="6">
    <location>
        <begin position="42"/>
        <end position="82"/>
    </location>
</feature>
<keyword evidence="7" id="KW-1185">Reference proteome</keyword>
<name>A0A6P6UCH0_COFAR</name>
<evidence type="ECO:0000256" key="3">
    <source>
        <dbReference type="SAM" id="Coils"/>
    </source>
</evidence>
<dbReference type="Gene3D" id="3.30.70.2890">
    <property type="entry name" value="XS domain"/>
    <property type="match status" value="1"/>
</dbReference>
<organism evidence="7 8">
    <name type="scientific">Coffea arabica</name>
    <name type="common">Arabian coffee</name>
    <dbReference type="NCBI Taxonomy" id="13443"/>
    <lineage>
        <taxon>Eukaryota</taxon>
        <taxon>Viridiplantae</taxon>
        <taxon>Streptophyta</taxon>
        <taxon>Embryophyta</taxon>
        <taxon>Tracheophyta</taxon>
        <taxon>Spermatophyta</taxon>
        <taxon>Magnoliopsida</taxon>
        <taxon>eudicotyledons</taxon>
        <taxon>Gunneridae</taxon>
        <taxon>Pentapetalae</taxon>
        <taxon>asterids</taxon>
        <taxon>lamiids</taxon>
        <taxon>Gentianales</taxon>
        <taxon>Rubiaceae</taxon>
        <taxon>Ixoroideae</taxon>
        <taxon>Gardenieae complex</taxon>
        <taxon>Bertiereae - Coffeeae clade</taxon>
        <taxon>Coffeeae</taxon>
        <taxon>Coffea</taxon>
    </lineage>
</organism>
<reference evidence="7" key="1">
    <citation type="journal article" date="2025" name="Foods">
        <title>Unveiling the Microbial Signatures of Arabica Coffee Cherries: Insights into Ripeness Specific Diversity, Functional Traits, and Implications for Quality and Safety.</title>
        <authorList>
            <consortium name="RefSeq"/>
            <person name="Tenea G.N."/>
            <person name="Cifuentes V."/>
            <person name="Reyes P."/>
            <person name="Cevallos-Vallejos M."/>
        </authorList>
    </citation>
    <scope>NUCLEOTIDE SEQUENCE [LARGE SCALE GENOMIC DNA]</scope>
</reference>
<keyword evidence="1 3" id="KW-0175">Coiled coil</keyword>
<dbReference type="AlphaFoldDB" id="A0A6P6UCH0"/>
<evidence type="ECO:0000259" key="6">
    <source>
        <dbReference type="Pfam" id="PF03470"/>
    </source>
</evidence>
<dbReference type="InterPro" id="IPR005380">
    <property type="entry name" value="XS_domain"/>
</dbReference>
<reference evidence="8" key="2">
    <citation type="submission" date="2025-08" db="UniProtKB">
        <authorList>
            <consortium name="RefSeq"/>
        </authorList>
    </citation>
    <scope>IDENTIFICATION</scope>
    <source>
        <tissue evidence="8">Leaves</tissue>
    </source>
</reference>
<dbReference type="GO" id="GO:0080188">
    <property type="term" value="P:gene silencing by siRNA-directed DNA methylation"/>
    <property type="evidence" value="ECO:0007669"/>
    <property type="project" value="InterPro"/>
</dbReference>
<dbReference type="Pfam" id="PF03469">
    <property type="entry name" value="XH"/>
    <property type="match status" value="1"/>
</dbReference>
<evidence type="ECO:0000256" key="1">
    <source>
        <dbReference type="ARBA" id="ARBA00023054"/>
    </source>
</evidence>
<dbReference type="RefSeq" id="XP_071916316.1">
    <property type="nucleotide sequence ID" value="XM_072060215.1"/>
</dbReference>
<dbReference type="Pfam" id="PF03470">
    <property type="entry name" value="zf-XS"/>
    <property type="match status" value="1"/>
</dbReference>
<dbReference type="PANTHER" id="PTHR21596:SF23">
    <property type="entry name" value="FACTOR OF DNA METHYLATION 4"/>
    <property type="match status" value="1"/>
</dbReference>
<proteinExistence type="predicted"/>
<dbReference type="GeneID" id="113709821"/>
<feature type="domain" description="Factor of DNA methylation 1-5/IDN2" evidence="5">
    <location>
        <begin position="496"/>
        <end position="626"/>
    </location>
</feature>
<dbReference type="InterPro" id="IPR005381">
    <property type="entry name" value="Znf-XS_domain"/>
</dbReference>
<dbReference type="Pfam" id="PF03468">
    <property type="entry name" value="XS"/>
    <property type="match status" value="1"/>
</dbReference>
<feature type="domain" description="XS" evidence="4">
    <location>
        <begin position="115"/>
        <end position="225"/>
    </location>
</feature>
<dbReference type="InterPro" id="IPR045177">
    <property type="entry name" value="FDM1-5/IDN2"/>
</dbReference>
<dbReference type="PANTHER" id="PTHR21596">
    <property type="entry name" value="RIBONUCLEASE P SUBUNIT P38"/>
    <property type="match status" value="1"/>
</dbReference>
<feature type="coiled-coil region" evidence="3">
    <location>
        <begin position="325"/>
        <end position="476"/>
    </location>
</feature>